<dbReference type="GO" id="GO:0004497">
    <property type="term" value="F:monooxygenase activity"/>
    <property type="evidence" value="ECO:0007669"/>
    <property type="project" value="UniProtKB-KW"/>
</dbReference>
<dbReference type="PANTHER" id="PTHR24291">
    <property type="entry name" value="CYTOCHROME P450 FAMILY 4"/>
    <property type="match status" value="1"/>
</dbReference>
<evidence type="ECO:0000256" key="3">
    <source>
        <dbReference type="ARBA" id="ARBA00010617"/>
    </source>
</evidence>
<evidence type="ECO:0000313" key="11">
    <source>
        <dbReference type="EMBL" id="GBM41327.1"/>
    </source>
</evidence>
<dbReference type="OrthoDB" id="1470350at2759"/>
<dbReference type="PRINTS" id="PR00463">
    <property type="entry name" value="EP450I"/>
</dbReference>
<evidence type="ECO:0000313" key="12">
    <source>
        <dbReference type="Proteomes" id="UP000499080"/>
    </source>
</evidence>
<organism evidence="11 12">
    <name type="scientific">Araneus ventricosus</name>
    <name type="common">Orbweaver spider</name>
    <name type="synonym">Epeira ventricosa</name>
    <dbReference type="NCBI Taxonomy" id="182803"/>
    <lineage>
        <taxon>Eukaryota</taxon>
        <taxon>Metazoa</taxon>
        <taxon>Ecdysozoa</taxon>
        <taxon>Arthropoda</taxon>
        <taxon>Chelicerata</taxon>
        <taxon>Arachnida</taxon>
        <taxon>Araneae</taxon>
        <taxon>Araneomorphae</taxon>
        <taxon>Entelegynae</taxon>
        <taxon>Araneoidea</taxon>
        <taxon>Araneidae</taxon>
        <taxon>Araneus</taxon>
    </lineage>
</organism>
<accession>A0A4Y2FJX1</accession>
<dbReference type="AlphaFoldDB" id="A0A4Y2FJX1"/>
<dbReference type="Gene3D" id="1.10.630.10">
    <property type="entry name" value="Cytochrome P450"/>
    <property type="match status" value="1"/>
</dbReference>
<keyword evidence="8" id="KW-0472">Membrane</keyword>
<dbReference type="InterPro" id="IPR050196">
    <property type="entry name" value="Cytochrome_P450_Monoox"/>
</dbReference>
<feature type="binding site" description="axial binding residue" evidence="9">
    <location>
        <position position="258"/>
    </location>
    <ligand>
        <name>heme</name>
        <dbReference type="ChEBI" id="CHEBI:30413"/>
    </ligand>
    <ligandPart>
        <name>Fe</name>
        <dbReference type="ChEBI" id="CHEBI:18248"/>
    </ligandPart>
</feature>
<dbReference type="InterPro" id="IPR002401">
    <property type="entry name" value="Cyt_P450_E_grp-I"/>
</dbReference>
<keyword evidence="6 9" id="KW-0408">Iron</keyword>
<dbReference type="PANTHER" id="PTHR24291:SF189">
    <property type="entry name" value="CYTOCHROME P450 4C3-RELATED"/>
    <property type="match status" value="1"/>
</dbReference>
<evidence type="ECO:0000256" key="2">
    <source>
        <dbReference type="ARBA" id="ARBA00004586"/>
    </source>
</evidence>
<evidence type="ECO:0000256" key="5">
    <source>
        <dbReference type="ARBA" id="ARBA00022824"/>
    </source>
</evidence>
<dbReference type="EMBL" id="BGPR01000959">
    <property type="protein sequence ID" value="GBM41327.1"/>
    <property type="molecule type" value="Genomic_DNA"/>
</dbReference>
<sequence length="317" mass="37379">MLGVKIGDSENDGSQFVESFRRINELFTIRMFKFWYWPNFLFKLSNDGKEMKHHVQVVHDFTRKMIQQEMKRHLRGQREQDRGKRKALLDILLDRHMESGGLSEEDIWEEVNTFLLAGHETVSTTIIWVLYLIGLYNDVQTKIHEEMDKVFGDDTTKPVSEKDLSDLQYLDCVLKETSRLYPAAPWFGRKTPEDTHTNISGHIIPKGTSCVVLTYFLHRDEEVFPDPEKFDPERFSRENCLKIPEYAYVPFSAGPRNCIGQRFAMMEIKIIISSILRKFSIESLDTREKVQPFFYDTLHPSVPIRIRIRPRTFQKQH</sequence>
<protein>
    <submittedName>
        <fullName evidence="11">Cytochrome P450 4c3</fullName>
    </submittedName>
</protein>
<dbReference type="SUPFAM" id="SSF48264">
    <property type="entry name" value="Cytochrome P450"/>
    <property type="match status" value="1"/>
</dbReference>
<comment type="similarity">
    <text evidence="3 10">Belongs to the cytochrome P450 family.</text>
</comment>
<keyword evidence="9 10" id="KW-0479">Metal-binding</keyword>
<evidence type="ECO:0000256" key="10">
    <source>
        <dbReference type="RuleBase" id="RU000461"/>
    </source>
</evidence>
<name>A0A4Y2FJX1_ARAVE</name>
<evidence type="ECO:0000256" key="4">
    <source>
        <dbReference type="ARBA" id="ARBA00022617"/>
    </source>
</evidence>
<dbReference type="GO" id="GO:0020037">
    <property type="term" value="F:heme binding"/>
    <property type="evidence" value="ECO:0007669"/>
    <property type="project" value="InterPro"/>
</dbReference>
<keyword evidence="12" id="KW-1185">Reference proteome</keyword>
<dbReference type="GO" id="GO:0005506">
    <property type="term" value="F:iron ion binding"/>
    <property type="evidence" value="ECO:0007669"/>
    <property type="project" value="InterPro"/>
</dbReference>
<evidence type="ECO:0000256" key="7">
    <source>
        <dbReference type="ARBA" id="ARBA00023033"/>
    </source>
</evidence>
<dbReference type="InterPro" id="IPR001128">
    <property type="entry name" value="Cyt_P450"/>
</dbReference>
<evidence type="ECO:0000256" key="1">
    <source>
        <dbReference type="ARBA" id="ARBA00001971"/>
    </source>
</evidence>
<keyword evidence="7 10" id="KW-0503">Monooxygenase</keyword>
<evidence type="ECO:0000256" key="9">
    <source>
        <dbReference type="PIRSR" id="PIRSR602401-1"/>
    </source>
</evidence>
<gene>
    <name evidence="11" type="primary">Cyp4c3_26</name>
    <name evidence="11" type="ORF">AVEN_241485_1</name>
</gene>
<dbReference type="Pfam" id="PF00067">
    <property type="entry name" value="p450"/>
    <property type="match status" value="1"/>
</dbReference>
<dbReference type="GO" id="GO:0016705">
    <property type="term" value="F:oxidoreductase activity, acting on paired donors, with incorporation or reduction of molecular oxygen"/>
    <property type="evidence" value="ECO:0007669"/>
    <property type="project" value="InterPro"/>
</dbReference>
<reference evidence="11 12" key="1">
    <citation type="journal article" date="2019" name="Sci. Rep.">
        <title>Orb-weaving spider Araneus ventricosus genome elucidates the spidroin gene catalogue.</title>
        <authorList>
            <person name="Kono N."/>
            <person name="Nakamura H."/>
            <person name="Ohtoshi R."/>
            <person name="Moran D.A.P."/>
            <person name="Shinohara A."/>
            <person name="Yoshida Y."/>
            <person name="Fujiwara M."/>
            <person name="Mori M."/>
            <person name="Tomita M."/>
            <person name="Arakawa K."/>
        </authorList>
    </citation>
    <scope>NUCLEOTIDE SEQUENCE [LARGE SCALE GENOMIC DNA]</scope>
</reference>
<dbReference type="InterPro" id="IPR036396">
    <property type="entry name" value="Cyt_P450_sf"/>
</dbReference>
<dbReference type="PROSITE" id="PS00086">
    <property type="entry name" value="CYTOCHROME_P450"/>
    <property type="match status" value="1"/>
</dbReference>
<keyword evidence="10" id="KW-0560">Oxidoreductase</keyword>
<dbReference type="GO" id="GO:0005789">
    <property type="term" value="C:endoplasmic reticulum membrane"/>
    <property type="evidence" value="ECO:0007669"/>
    <property type="project" value="UniProtKB-SubCell"/>
</dbReference>
<proteinExistence type="inferred from homology"/>
<dbReference type="Proteomes" id="UP000499080">
    <property type="component" value="Unassembled WGS sequence"/>
</dbReference>
<keyword evidence="4 9" id="KW-0349">Heme</keyword>
<evidence type="ECO:0000256" key="8">
    <source>
        <dbReference type="ARBA" id="ARBA00023136"/>
    </source>
</evidence>
<evidence type="ECO:0000256" key="6">
    <source>
        <dbReference type="ARBA" id="ARBA00023004"/>
    </source>
</evidence>
<keyword evidence="5" id="KW-0256">Endoplasmic reticulum</keyword>
<comment type="cofactor">
    <cofactor evidence="1 9">
        <name>heme</name>
        <dbReference type="ChEBI" id="CHEBI:30413"/>
    </cofactor>
</comment>
<comment type="caution">
    <text evidence="11">The sequence shown here is derived from an EMBL/GenBank/DDBJ whole genome shotgun (WGS) entry which is preliminary data.</text>
</comment>
<dbReference type="PRINTS" id="PR00385">
    <property type="entry name" value="P450"/>
</dbReference>
<dbReference type="InterPro" id="IPR017972">
    <property type="entry name" value="Cyt_P450_CS"/>
</dbReference>
<comment type="subcellular location">
    <subcellularLocation>
        <location evidence="2">Endoplasmic reticulum membrane</location>
    </subcellularLocation>
</comment>